<evidence type="ECO:0000256" key="4">
    <source>
        <dbReference type="ARBA" id="ARBA00023040"/>
    </source>
</evidence>
<accession>A0A7S4QTB5</accession>
<evidence type="ECO:0000256" key="5">
    <source>
        <dbReference type="ARBA" id="ARBA00023136"/>
    </source>
</evidence>
<evidence type="ECO:0000256" key="9">
    <source>
        <dbReference type="SAM" id="Phobius"/>
    </source>
</evidence>
<feature type="transmembrane region" description="Helical" evidence="9">
    <location>
        <begin position="118"/>
        <end position="140"/>
    </location>
</feature>
<feature type="transmembrane region" description="Helical" evidence="9">
    <location>
        <begin position="309"/>
        <end position="328"/>
    </location>
</feature>
<keyword evidence="8" id="KW-0807">Transducer</keyword>
<keyword evidence="7" id="KW-0325">Glycoprotein</keyword>
<evidence type="ECO:0000256" key="2">
    <source>
        <dbReference type="ARBA" id="ARBA00022692"/>
    </source>
</evidence>
<sequence>MPDDGYVPMDTILARALKQQRDAGFPEDELVTIKEDESAVQSAIYVSQTELFDLPDAKLTWRIVILSPAVVGNDDAILSSDPLFAVLIAAGIIGLLACLFLSRAFLNKRHTRAIIMSDWRFTGAFLLACALLNTATLTFLGPNTDSLCLLRMWVFHFFYALVFSPLFVKTYRMMRLVGNASIRRVTITHRQTAIYCIPIVAAQLVILIVFSIVDPSKQIELVMNSGPDVTQRIICSHDTNAFLITELIFEGGLLLLGCILAFKTRNMKGDYGEAKQLIIAMYGIAVVGSVVVIVSNTMGEAQGQASKRFLYAVGIFWGTVFSCCAFVLPRLFQAQEEDCQTSRRQVRVSGLQSTEVQSGAVIRTGDTI</sequence>
<feature type="transmembrane region" description="Helical" evidence="9">
    <location>
        <begin position="241"/>
        <end position="262"/>
    </location>
</feature>
<evidence type="ECO:0000313" key="11">
    <source>
        <dbReference type="EMBL" id="CAE4592557.1"/>
    </source>
</evidence>
<dbReference type="EMBL" id="HBNS01008952">
    <property type="protein sequence ID" value="CAE4592557.1"/>
    <property type="molecule type" value="Transcribed_RNA"/>
</dbReference>
<dbReference type="GO" id="GO:0004965">
    <property type="term" value="F:G protein-coupled GABA receptor activity"/>
    <property type="evidence" value="ECO:0007669"/>
    <property type="project" value="InterPro"/>
</dbReference>
<evidence type="ECO:0000256" key="3">
    <source>
        <dbReference type="ARBA" id="ARBA00022989"/>
    </source>
</evidence>
<evidence type="ECO:0000256" key="7">
    <source>
        <dbReference type="ARBA" id="ARBA00023180"/>
    </source>
</evidence>
<dbReference type="GO" id="GO:0038039">
    <property type="term" value="C:G protein-coupled receptor heterodimeric complex"/>
    <property type="evidence" value="ECO:0007669"/>
    <property type="project" value="TreeGrafter"/>
</dbReference>
<protein>
    <recommendedName>
        <fullName evidence="10">G-protein coupled receptors family 3 profile domain-containing protein</fullName>
    </recommendedName>
</protein>
<keyword evidence="6" id="KW-0675">Receptor</keyword>
<organism evidence="11">
    <name type="scientific">Ditylum brightwellii</name>
    <dbReference type="NCBI Taxonomy" id="49249"/>
    <lineage>
        <taxon>Eukaryota</taxon>
        <taxon>Sar</taxon>
        <taxon>Stramenopiles</taxon>
        <taxon>Ochrophyta</taxon>
        <taxon>Bacillariophyta</taxon>
        <taxon>Mediophyceae</taxon>
        <taxon>Lithodesmiophycidae</taxon>
        <taxon>Lithodesmiales</taxon>
        <taxon>Lithodesmiaceae</taxon>
        <taxon>Ditylum</taxon>
    </lineage>
</organism>
<dbReference type="InterPro" id="IPR002455">
    <property type="entry name" value="GPCR3_GABA-B"/>
</dbReference>
<dbReference type="PANTHER" id="PTHR10519:SF20">
    <property type="entry name" value="G-PROTEIN COUPLED RECEPTOR 156-RELATED"/>
    <property type="match status" value="1"/>
</dbReference>
<feature type="transmembrane region" description="Helical" evidence="9">
    <location>
        <begin position="274"/>
        <end position="297"/>
    </location>
</feature>
<feature type="transmembrane region" description="Helical" evidence="9">
    <location>
        <begin position="83"/>
        <end position="106"/>
    </location>
</feature>
<dbReference type="PRINTS" id="PR00248">
    <property type="entry name" value="GPCRMGR"/>
</dbReference>
<dbReference type="Pfam" id="PF00003">
    <property type="entry name" value="7tm_3"/>
    <property type="match status" value="1"/>
</dbReference>
<name>A0A7S4QTB5_9STRA</name>
<keyword evidence="4" id="KW-0297">G-protein coupled receptor</keyword>
<evidence type="ECO:0000256" key="6">
    <source>
        <dbReference type="ARBA" id="ARBA00023170"/>
    </source>
</evidence>
<feature type="domain" description="G-protein coupled receptors family 3 profile" evidence="10">
    <location>
        <begin position="83"/>
        <end position="317"/>
    </location>
</feature>
<dbReference type="InterPro" id="IPR000337">
    <property type="entry name" value="GPCR_3"/>
</dbReference>
<keyword evidence="3 9" id="KW-1133">Transmembrane helix</keyword>
<keyword evidence="2 9" id="KW-0812">Transmembrane</keyword>
<dbReference type="PANTHER" id="PTHR10519">
    <property type="entry name" value="GABA-B RECEPTOR"/>
    <property type="match status" value="1"/>
</dbReference>
<dbReference type="InterPro" id="IPR017978">
    <property type="entry name" value="GPCR_3_C"/>
</dbReference>
<dbReference type="PROSITE" id="PS50259">
    <property type="entry name" value="G_PROTEIN_RECEP_F3_4"/>
    <property type="match status" value="1"/>
</dbReference>
<feature type="transmembrane region" description="Helical" evidence="9">
    <location>
        <begin position="192"/>
        <end position="213"/>
    </location>
</feature>
<dbReference type="AlphaFoldDB" id="A0A7S4QTB5"/>
<reference evidence="11" key="1">
    <citation type="submission" date="2021-01" db="EMBL/GenBank/DDBJ databases">
        <authorList>
            <person name="Corre E."/>
            <person name="Pelletier E."/>
            <person name="Niang G."/>
            <person name="Scheremetjew M."/>
            <person name="Finn R."/>
            <person name="Kale V."/>
            <person name="Holt S."/>
            <person name="Cochrane G."/>
            <person name="Meng A."/>
            <person name="Brown T."/>
            <person name="Cohen L."/>
        </authorList>
    </citation>
    <scope>NUCLEOTIDE SEQUENCE</scope>
    <source>
        <strain evidence="11">GSO104</strain>
    </source>
</reference>
<feature type="transmembrane region" description="Helical" evidence="9">
    <location>
        <begin position="152"/>
        <end position="171"/>
    </location>
</feature>
<evidence type="ECO:0000256" key="1">
    <source>
        <dbReference type="ARBA" id="ARBA00004141"/>
    </source>
</evidence>
<keyword evidence="5 9" id="KW-0472">Membrane</keyword>
<evidence type="ECO:0000256" key="8">
    <source>
        <dbReference type="ARBA" id="ARBA00023224"/>
    </source>
</evidence>
<comment type="subcellular location">
    <subcellularLocation>
        <location evidence="1">Membrane</location>
        <topology evidence="1">Multi-pass membrane protein</topology>
    </subcellularLocation>
</comment>
<gene>
    <name evidence="11" type="ORF">DBRI00130_LOCUS7237</name>
</gene>
<proteinExistence type="predicted"/>
<evidence type="ECO:0000259" key="10">
    <source>
        <dbReference type="PROSITE" id="PS50259"/>
    </source>
</evidence>